<accession>A0AAE0ILU9</accession>
<dbReference type="AlphaFoldDB" id="A0AAE0ILU9"/>
<feature type="compositionally biased region" description="Low complexity" evidence="1">
    <location>
        <begin position="133"/>
        <end position="144"/>
    </location>
</feature>
<organism evidence="2 3">
    <name type="scientific">Cercophora scortea</name>
    <dbReference type="NCBI Taxonomy" id="314031"/>
    <lineage>
        <taxon>Eukaryota</taxon>
        <taxon>Fungi</taxon>
        <taxon>Dikarya</taxon>
        <taxon>Ascomycota</taxon>
        <taxon>Pezizomycotina</taxon>
        <taxon>Sordariomycetes</taxon>
        <taxon>Sordariomycetidae</taxon>
        <taxon>Sordariales</taxon>
        <taxon>Lasiosphaeriaceae</taxon>
        <taxon>Cercophora</taxon>
    </lineage>
</organism>
<reference evidence="2" key="1">
    <citation type="journal article" date="2023" name="Mol. Phylogenet. Evol.">
        <title>Genome-scale phylogeny and comparative genomics of the fungal order Sordariales.</title>
        <authorList>
            <person name="Hensen N."/>
            <person name="Bonometti L."/>
            <person name="Westerberg I."/>
            <person name="Brannstrom I.O."/>
            <person name="Guillou S."/>
            <person name="Cros-Aarteil S."/>
            <person name="Calhoun S."/>
            <person name="Haridas S."/>
            <person name="Kuo A."/>
            <person name="Mondo S."/>
            <person name="Pangilinan J."/>
            <person name="Riley R."/>
            <person name="LaButti K."/>
            <person name="Andreopoulos B."/>
            <person name="Lipzen A."/>
            <person name="Chen C."/>
            <person name="Yan M."/>
            <person name="Daum C."/>
            <person name="Ng V."/>
            <person name="Clum A."/>
            <person name="Steindorff A."/>
            <person name="Ohm R.A."/>
            <person name="Martin F."/>
            <person name="Silar P."/>
            <person name="Natvig D.O."/>
            <person name="Lalanne C."/>
            <person name="Gautier V."/>
            <person name="Ament-Velasquez S.L."/>
            <person name="Kruys A."/>
            <person name="Hutchinson M.I."/>
            <person name="Powell A.J."/>
            <person name="Barry K."/>
            <person name="Miller A.N."/>
            <person name="Grigoriev I.V."/>
            <person name="Debuchy R."/>
            <person name="Gladieux P."/>
            <person name="Hiltunen Thoren M."/>
            <person name="Johannesson H."/>
        </authorList>
    </citation>
    <scope>NUCLEOTIDE SEQUENCE</scope>
    <source>
        <strain evidence="2">SMH4131-1</strain>
    </source>
</reference>
<reference evidence="2" key="2">
    <citation type="submission" date="2023-06" db="EMBL/GenBank/DDBJ databases">
        <authorList>
            <consortium name="Lawrence Berkeley National Laboratory"/>
            <person name="Haridas S."/>
            <person name="Hensen N."/>
            <person name="Bonometti L."/>
            <person name="Westerberg I."/>
            <person name="Brannstrom I.O."/>
            <person name="Guillou S."/>
            <person name="Cros-Aarteil S."/>
            <person name="Calhoun S."/>
            <person name="Kuo A."/>
            <person name="Mondo S."/>
            <person name="Pangilinan J."/>
            <person name="Riley R."/>
            <person name="Labutti K."/>
            <person name="Andreopoulos B."/>
            <person name="Lipzen A."/>
            <person name="Chen C."/>
            <person name="Yanf M."/>
            <person name="Daum C."/>
            <person name="Ng V."/>
            <person name="Clum A."/>
            <person name="Steindorff A."/>
            <person name="Ohm R."/>
            <person name="Martin F."/>
            <person name="Silar P."/>
            <person name="Natvig D."/>
            <person name="Lalanne C."/>
            <person name="Gautier V."/>
            <person name="Ament-Velasquez S.L."/>
            <person name="Kruys A."/>
            <person name="Hutchinson M.I."/>
            <person name="Powell A.J."/>
            <person name="Barry K."/>
            <person name="Miller A.N."/>
            <person name="Grigoriev I.V."/>
            <person name="Debuchy R."/>
            <person name="Gladieux P."/>
            <person name="Thoren M.H."/>
            <person name="Johannesson H."/>
        </authorList>
    </citation>
    <scope>NUCLEOTIDE SEQUENCE</scope>
    <source>
        <strain evidence="2">SMH4131-1</strain>
    </source>
</reference>
<evidence type="ECO:0000313" key="2">
    <source>
        <dbReference type="EMBL" id="KAK3327472.1"/>
    </source>
</evidence>
<gene>
    <name evidence="2" type="ORF">B0T19DRAFT_400336</name>
</gene>
<proteinExistence type="predicted"/>
<evidence type="ECO:0000313" key="3">
    <source>
        <dbReference type="Proteomes" id="UP001286456"/>
    </source>
</evidence>
<dbReference type="Proteomes" id="UP001286456">
    <property type="component" value="Unassembled WGS sequence"/>
</dbReference>
<evidence type="ECO:0000256" key="1">
    <source>
        <dbReference type="SAM" id="MobiDB-lite"/>
    </source>
</evidence>
<dbReference type="EMBL" id="JAUEPO010000003">
    <property type="protein sequence ID" value="KAK3327472.1"/>
    <property type="molecule type" value="Genomic_DNA"/>
</dbReference>
<protein>
    <submittedName>
        <fullName evidence="2">Uncharacterized protein</fullName>
    </submittedName>
</protein>
<feature type="region of interest" description="Disordered" evidence="1">
    <location>
        <begin position="133"/>
        <end position="191"/>
    </location>
</feature>
<name>A0AAE0ILU9_9PEZI</name>
<comment type="caution">
    <text evidence="2">The sequence shown here is derived from an EMBL/GenBank/DDBJ whole genome shotgun (WGS) entry which is preliminary data.</text>
</comment>
<sequence length="191" mass="20691">MVSLGPASLPSFIRSFNAGWAAPHPSSLSRASFGLHVNRPVDNLDPGHCPSLIINLEQDDAPSCIGSLANHAIALFVTFMRPPFVSPHGHRRRIWRAGVGPAHLRQTHTHTQMRGDLASRTSVKCLELVQWGTSPTSPASQPTTGRRFQGPKSRLRHQVAENEHTGSLGSSLGGGRCCGQEKQPIGRSLRF</sequence>
<keyword evidence="3" id="KW-1185">Reference proteome</keyword>